<comment type="similarity">
    <text evidence="2">Belongs to the outer membrane factor (OMF) (TC 1.B.17) family.</text>
</comment>
<evidence type="ECO:0000313" key="10">
    <source>
        <dbReference type="Proteomes" id="UP000593719"/>
    </source>
</evidence>
<reference evidence="9 10" key="1">
    <citation type="submission" date="2019-06" db="EMBL/GenBank/DDBJ databases">
        <title>Sulfurimonas gotlandica sp. nov., a chemoautotrophic and psychrotolerant epsilonproteobacterium isolated from a pelagic redoxcline, and an emended description of the genus Sulfurimonas.</title>
        <authorList>
            <person name="Wang S."/>
            <person name="Jiang L."/>
            <person name="Shao Z."/>
        </authorList>
    </citation>
    <scope>NUCLEOTIDE SEQUENCE [LARGE SCALE GENOMIC DNA]</scope>
    <source>
        <strain evidence="9 10">S2-6</strain>
    </source>
</reference>
<dbReference type="KEGG" id="ssei:FJR45_03135"/>
<dbReference type="GO" id="GO:0015288">
    <property type="term" value="F:porin activity"/>
    <property type="evidence" value="ECO:0007669"/>
    <property type="project" value="TreeGrafter"/>
</dbReference>
<organism evidence="9 10">
    <name type="scientific">Sulfurimonas sediminis</name>
    <dbReference type="NCBI Taxonomy" id="2590020"/>
    <lineage>
        <taxon>Bacteria</taxon>
        <taxon>Pseudomonadati</taxon>
        <taxon>Campylobacterota</taxon>
        <taxon>Epsilonproteobacteria</taxon>
        <taxon>Campylobacterales</taxon>
        <taxon>Sulfurimonadaceae</taxon>
        <taxon>Sulfurimonas</taxon>
    </lineage>
</organism>
<keyword evidence="8" id="KW-0732">Signal</keyword>
<dbReference type="InterPro" id="IPR003423">
    <property type="entry name" value="OMP_efflux"/>
</dbReference>
<dbReference type="AlphaFoldDB" id="A0A7M1AZR7"/>
<comment type="subcellular location">
    <subcellularLocation>
        <location evidence="1">Cell outer membrane</location>
    </subcellularLocation>
</comment>
<keyword evidence="7" id="KW-0998">Cell outer membrane</keyword>
<keyword evidence="4" id="KW-1134">Transmembrane beta strand</keyword>
<dbReference type="Proteomes" id="UP000593719">
    <property type="component" value="Chromosome"/>
</dbReference>
<evidence type="ECO:0000256" key="3">
    <source>
        <dbReference type="ARBA" id="ARBA00022448"/>
    </source>
</evidence>
<evidence type="ECO:0000256" key="7">
    <source>
        <dbReference type="ARBA" id="ARBA00023237"/>
    </source>
</evidence>
<proteinExistence type="inferred from homology"/>
<feature type="signal peptide" evidence="8">
    <location>
        <begin position="1"/>
        <end position="17"/>
    </location>
</feature>
<dbReference type="EMBL" id="CP041235">
    <property type="protein sequence ID" value="QOP42997.1"/>
    <property type="molecule type" value="Genomic_DNA"/>
</dbReference>
<keyword evidence="5" id="KW-0812">Transmembrane</keyword>
<dbReference type="GO" id="GO:0009279">
    <property type="term" value="C:cell outer membrane"/>
    <property type="evidence" value="ECO:0007669"/>
    <property type="project" value="UniProtKB-SubCell"/>
</dbReference>
<dbReference type="Gene3D" id="1.20.1600.10">
    <property type="entry name" value="Outer membrane efflux proteins (OEP)"/>
    <property type="match status" value="1"/>
</dbReference>
<dbReference type="SUPFAM" id="SSF56954">
    <property type="entry name" value="Outer membrane efflux proteins (OEP)"/>
    <property type="match status" value="1"/>
</dbReference>
<evidence type="ECO:0000256" key="4">
    <source>
        <dbReference type="ARBA" id="ARBA00022452"/>
    </source>
</evidence>
<evidence type="ECO:0000256" key="1">
    <source>
        <dbReference type="ARBA" id="ARBA00004442"/>
    </source>
</evidence>
<evidence type="ECO:0000313" key="9">
    <source>
        <dbReference type="EMBL" id="QOP42997.1"/>
    </source>
</evidence>
<evidence type="ECO:0000256" key="6">
    <source>
        <dbReference type="ARBA" id="ARBA00023136"/>
    </source>
</evidence>
<feature type="chain" id="PRO_5032404865" evidence="8">
    <location>
        <begin position="18"/>
        <end position="447"/>
    </location>
</feature>
<dbReference type="RefSeq" id="WP_193151309.1">
    <property type="nucleotide sequence ID" value="NZ_CP041235.1"/>
</dbReference>
<evidence type="ECO:0000256" key="5">
    <source>
        <dbReference type="ARBA" id="ARBA00022692"/>
    </source>
</evidence>
<evidence type="ECO:0000256" key="8">
    <source>
        <dbReference type="SAM" id="SignalP"/>
    </source>
</evidence>
<dbReference type="GO" id="GO:0015562">
    <property type="term" value="F:efflux transmembrane transporter activity"/>
    <property type="evidence" value="ECO:0007669"/>
    <property type="project" value="InterPro"/>
</dbReference>
<dbReference type="PANTHER" id="PTHR30026">
    <property type="entry name" value="OUTER MEMBRANE PROTEIN TOLC"/>
    <property type="match status" value="1"/>
</dbReference>
<keyword evidence="3" id="KW-0813">Transport</keyword>
<protein>
    <submittedName>
        <fullName evidence="9">TolC family protein</fullName>
    </submittedName>
</protein>
<gene>
    <name evidence="9" type="ORF">FJR45_03135</name>
</gene>
<dbReference type="Pfam" id="PF02321">
    <property type="entry name" value="OEP"/>
    <property type="match status" value="1"/>
</dbReference>
<keyword evidence="10" id="KW-1185">Reference proteome</keyword>
<keyword evidence="6" id="KW-0472">Membrane</keyword>
<dbReference type="PANTHER" id="PTHR30026:SF20">
    <property type="entry name" value="OUTER MEMBRANE PROTEIN TOLC"/>
    <property type="match status" value="1"/>
</dbReference>
<evidence type="ECO:0000256" key="2">
    <source>
        <dbReference type="ARBA" id="ARBA00007613"/>
    </source>
</evidence>
<dbReference type="GO" id="GO:1990281">
    <property type="term" value="C:efflux pump complex"/>
    <property type="evidence" value="ECO:0007669"/>
    <property type="project" value="TreeGrafter"/>
</dbReference>
<sequence length="447" mass="52559">MRIRGFLVILLSSYSFAQEVFVQKDIIKYFNEKNPFYYEKVGDIYIKEYNEIFYQGAFDIKLDARYEKKEYPLSLAEFTKAGLKQSLGNGVEFSAAYRQATGTQEYNNIKTSKDGEGIINLHLPIFNILNSISKNRKNLSLAEQKTKITRLQSQEKIIKFYLDVSKLYYKLLLQKELLQANKELLDKAYINFEFIQKSIQTGKLPQIALVEIESEIINRKQRVALTNIEFQKNFYSFLQYLNINKKDFNKSYTLPELPKQSSIELAQDKAMQIAFSNSLLLKSLHVKKKEITIKQKYNQVKKYPKLDVNLYGVYDLKYKEGYKATFDFNLPLQRSSYKGLKGVYTKEMLLIQNKIALQKSKIKTAIITVMQEIKTKKEVIRLAKKEVTLKQKVEDAQRRRYKLGIGNLLTLNQREIITLQAKQKLLNEYYKLIEKELELRYILREPL</sequence>
<name>A0A7M1AZR7_9BACT</name>
<accession>A0A7M1AZR7</accession>
<dbReference type="InterPro" id="IPR051906">
    <property type="entry name" value="TolC-like"/>
</dbReference>